<dbReference type="SUPFAM" id="SSF53756">
    <property type="entry name" value="UDP-Glycosyltransferase/glycogen phosphorylase"/>
    <property type="match status" value="1"/>
</dbReference>
<dbReference type="AlphaFoldDB" id="X1LT80"/>
<dbReference type="InterPro" id="IPR001296">
    <property type="entry name" value="Glyco_trans_1"/>
</dbReference>
<organism evidence="2">
    <name type="scientific">marine sediment metagenome</name>
    <dbReference type="NCBI Taxonomy" id="412755"/>
    <lineage>
        <taxon>unclassified sequences</taxon>
        <taxon>metagenomes</taxon>
        <taxon>ecological metagenomes</taxon>
    </lineage>
</organism>
<proteinExistence type="predicted"/>
<protein>
    <recommendedName>
        <fullName evidence="1">Glycosyl transferase family 1 domain-containing protein</fullName>
    </recommendedName>
</protein>
<gene>
    <name evidence="2" type="ORF">S06H3_07214</name>
</gene>
<dbReference type="Pfam" id="PF00534">
    <property type="entry name" value="Glycos_transf_1"/>
    <property type="match status" value="1"/>
</dbReference>
<name>X1LT80_9ZZZZ</name>
<dbReference type="PANTHER" id="PTHR45947">
    <property type="entry name" value="SULFOQUINOVOSYL TRANSFERASE SQD2"/>
    <property type="match status" value="1"/>
</dbReference>
<sequence>QFIIAISNQVKKDILDLFDIDEKKIKVIFNGFDPNIFKIRDINNQKLLNKLELPLEVGKVICFVGKLTHFKGVDVLIKAASIYEKVLDNVITLIVGYGELYDELVNLANETGLKRFYFLGHHDQNVVSKIYNLADLAIVPSRKEAFGLVAIEALACGTPVIGTINGGLQDFINEDVGSLVKPDSPEELAEKVIEEINSESKVKKGKKAAKYALKNFSWNKNVKNLIKIYKKVIK</sequence>
<evidence type="ECO:0000313" key="2">
    <source>
        <dbReference type="EMBL" id="GAH97353.1"/>
    </source>
</evidence>
<comment type="caution">
    <text evidence="2">The sequence shown here is derived from an EMBL/GenBank/DDBJ whole genome shotgun (WGS) entry which is preliminary data.</text>
</comment>
<dbReference type="CDD" id="cd03801">
    <property type="entry name" value="GT4_PimA-like"/>
    <property type="match status" value="1"/>
</dbReference>
<evidence type="ECO:0000259" key="1">
    <source>
        <dbReference type="Pfam" id="PF00534"/>
    </source>
</evidence>
<feature type="non-terminal residue" evidence="2">
    <location>
        <position position="1"/>
    </location>
</feature>
<reference evidence="2" key="1">
    <citation type="journal article" date="2014" name="Front. Microbiol.">
        <title>High frequency of phylogenetically diverse reductive dehalogenase-homologous genes in deep subseafloor sedimentary metagenomes.</title>
        <authorList>
            <person name="Kawai M."/>
            <person name="Futagami T."/>
            <person name="Toyoda A."/>
            <person name="Takaki Y."/>
            <person name="Nishi S."/>
            <person name="Hori S."/>
            <person name="Arai W."/>
            <person name="Tsubouchi T."/>
            <person name="Morono Y."/>
            <person name="Uchiyama I."/>
            <person name="Ito T."/>
            <person name="Fujiyama A."/>
            <person name="Inagaki F."/>
            <person name="Takami H."/>
        </authorList>
    </citation>
    <scope>NUCLEOTIDE SEQUENCE</scope>
    <source>
        <strain evidence="2">Expedition CK06-06</strain>
    </source>
</reference>
<accession>X1LT80</accession>
<feature type="domain" description="Glycosyl transferase family 1" evidence="1">
    <location>
        <begin position="58"/>
        <end position="210"/>
    </location>
</feature>
<dbReference type="EMBL" id="BARV01002898">
    <property type="protein sequence ID" value="GAH97353.1"/>
    <property type="molecule type" value="Genomic_DNA"/>
</dbReference>
<dbReference type="InterPro" id="IPR050194">
    <property type="entry name" value="Glycosyltransferase_grp1"/>
</dbReference>
<dbReference type="PANTHER" id="PTHR45947:SF3">
    <property type="entry name" value="SULFOQUINOVOSYL TRANSFERASE SQD2"/>
    <property type="match status" value="1"/>
</dbReference>
<dbReference type="GO" id="GO:0016757">
    <property type="term" value="F:glycosyltransferase activity"/>
    <property type="evidence" value="ECO:0007669"/>
    <property type="project" value="InterPro"/>
</dbReference>
<dbReference type="Gene3D" id="3.40.50.2000">
    <property type="entry name" value="Glycogen Phosphorylase B"/>
    <property type="match status" value="2"/>
</dbReference>